<reference evidence="2" key="1">
    <citation type="journal article" date="2020" name="J. Eukaryot. Microbiol.">
        <title>De novo Sequencing, Assembly and Annotation of the Transcriptome for the Free-Living Testate Amoeba Arcella intermedia.</title>
        <authorList>
            <person name="Ribeiro G.M."/>
            <person name="Porfirio-Sousa A.L."/>
            <person name="Maurer-Alcala X.X."/>
            <person name="Katz L.A."/>
            <person name="Lahr D.J.G."/>
        </authorList>
    </citation>
    <scope>NUCLEOTIDE SEQUENCE</scope>
</reference>
<feature type="compositionally biased region" description="Low complexity" evidence="1">
    <location>
        <begin position="87"/>
        <end position="105"/>
    </location>
</feature>
<dbReference type="SUPFAM" id="SSF117281">
    <property type="entry name" value="Kelch motif"/>
    <property type="match status" value="2"/>
</dbReference>
<evidence type="ECO:0000313" key="2">
    <source>
        <dbReference type="EMBL" id="NDV29327.1"/>
    </source>
</evidence>
<dbReference type="Gene3D" id="2.120.10.80">
    <property type="entry name" value="Kelch-type beta propeller"/>
    <property type="match status" value="2"/>
</dbReference>
<organism evidence="2">
    <name type="scientific">Arcella intermedia</name>
    <dbReference type="NCBI Taxonomy" id="1963864"/>
    <lineage>
        <taxon>Eukaryota</taxon>
        <taxon>Amoebozoa</taxon>
        <taxon>Tubulinea</taxon>
        <taxon>Elardia</taxon>
        <taxon>Arcellinida</taxon>
        <taxon>Sphaerothecina</taxon>
        <taxon>Arcellidae</taxon>
        <taxon>Arcella</taxon>
    </lineage>
</organism>
<feature type="region of interest" description="Disordered" evidence="1">
    <location>
        <begin position="84"/>
        <end position="109"/>
    </location>
</feature>
<accession>A0A6B2KXD8</accession>
<dbReference type="EMBL" id="GIBP01000358">
    <property type="protein sequence ID" value="NDV29327.1"/>
    <property type="molecule type" value="Transcribed_RNA"/>
</dbReference>
<sequence>MALTTTEASLEATVVFQNNTYIGARVDGITFTHILQLSTNDTFSPDPDLLYYQLLISSLHCVRAKEIWVLSTTIPIHSPSPVPAPISTPNSSYPEPSPSPVSTELPPTPSYPIPVPSPLSPIPVPSSVSPIPVPSPLPLVPTPAPSSPLPVPSPVVPHPAPVPFSNTPNPSPASIPSPIPQQIPNPAPIPTPSSLSPSPAIPEPSSIGYIYFIDPPFVVDSFPTKVLILTTYTEYSLVIVNVTSNATSLFPSFTSSNGTVSLTFLSSSPGIYTIQLIYDEGIITYDHFPIVPIDNILSYSLDPVCLSSSSDTIVSITGIGIEDWGLGGSFSGSFWGDGVVSGGAMPVVFTNLNSIFEKVDGVSLLNSTLKFRVSPGHAVGTYTVLVASYSGYIGKATLSVYATIPRISSIYPSTILGTSAGVTVDVNGINFSIISSFSTLCQDIYGNQETVTATLGTVTSSSIRKLTLRYSGANYLVCNIRVTNPDGAYSSFSSVTIKNKLDKGSEMLSSSPMNSPRKNFGFVSARTNHYSRFLYAIGGENSTTLLNSIEFASVDLFGRISNWNMMATGFIYPITNHSVVSTGKSVYILGGKIMENSSLLSSKKVYRADILDDLNSPQVNINVIKGNTTFLVPGYWHYQVSIVYSSGVESLPSLITSVLILNNPHHYQDISIRLTWPNDANAVQYNIYRNIIPILNSSDPRSYDYPSTMLFIKSVDTNSFVDDGTAFLVPKSPVVYGSLGVWEKLTDMSFTREGNSAIALQQDPSKWIIYYIGGNSATMSYESTTIYTNVSSTILSWKYLVLYVPVIFNGAIVKYSGLDVSNTVGQTYVYMFPGTSANGTIYYPASYTFSIQSDNLNLRYTANDTFPQPISGYCGVQSAGNFFFLGGGNPQSQALNQILTGTDPGVGVNIKNTTATLGQARRFHRCVKESGMLFIAGGITTDASVTNTIEQTIT</sequence>
<proteinExistence type="predicted"/>
<feature type="region of interest" description="Disordered" evidence="1">
    <location>
        <begin position="162"/>
        <end position="197"/>
    </location>
</feature>
<protein>
    <submittedName>
        <fullName evidence="2">Uncharacterized protein</fullName>
    </submittedName>
</protein>
<dbReference type="AlphaFoldDB" id="A0A6B2KXD8"/>
<dbReference type="InterPro" id="IPR015915">
    <property type="entry name" value="Kelch-typ_b-propeller"/>
</dbReference>
<dbReference type="PRINTS" id="PR01217">
    <property type="entry name" value="PRICHEXTENSN"/>
</dbReference>
<name>A0A6B2KXD8_9EUKA</name>
<evidence type="ECO:0000256" key="1">
    <source>
        <dbReference type="SAM" id="MobiDB-lite"/>
    </source>
</evidence>
<feature type="compositionally biased region" description="Pro residues" evidence="1">
    <location>
        <begin position="169"/>
        <end position="191"/>
    </location>
</feature>